<gene>
    <name evidence="1" type="ORF">TPC1_10053</name>
</gene>
<feature type="non-terminal residue" evidence="1">
    <location>
        <position position="1"/>
    </location>
</feature>
<reference evidence="1" key="1">
    <citation type="submission" date="2015-07" db="EMBL/GenBank/DDBJ databases">
        <title>Adaptation to a free-living lifestyle via gene acquisitions in the diplomonad Trepomonas sp. PC1.</title>
        <authorList>
            <person name="Xu F."/>
            <person name="Jerlstrom-Hultqvist J."/>
            <person name="Kolisko M."/>
            <person name="Simpson A.G.B."/>
            <person name="Roger A.J."/>
            <person name="Svard S.G."/>
            <person name="Andersson J.O."/>
        </authorList>
    </citation>
    <scope>NUCLEOTIDE SEQUENCE</scope>
    <source>
        <strain evidence="1">PC1</strain>
    </source>
</reference>
<dbReference type="EMBL" id="GDID01000041">
    <property type="protein sequence ID" value="JAP96565.1"/>
    <property type="molecule type" value="Transcribed_RNA"/>
</dbReference>
<dbReference type="AlphaFoldDB" id="A0A146KM28"/>
<protein>
    <submittedName>
        <fullName evidence="1">Uncharacterized protein</fullName>
    </submittedName>
</protein>
<evidence type="ECO:0000313" key="1">
    <source>
        <dbReference type="EMBL" id="JAP96565.1"/>
    </source>
</evidence>
<feature type="non-terminal residue" evidence="1">
    <location>
        <position position="273"/>
    </location>
</feature>
<name>A0A146KM28_9EUKA</name>
<organism evidence="1">
    <name type="scientific">Trepomonas sp. PC1</name>
    <dbReference type="NCBI Taxonomy" id="1076344"/>
    <lineage>
        <taxon>Eukaryota</taxon>
        <taxon>Metamonada</taxon>
        <taxon>Diplomonadida</taxon>
        <taxon>Hexamitidae</taxon>
        <taxon>Hexamitinae</taxon>
        <taxon>Trepomonas</taxon>
    </lineage>
</organism>
<accession>A0A146KM28</accession>
<sequence length="273" mass="31301">QIHHEVQFQIDVYKGQSIMSSHGDEIYYFDPHNEQVVCTNIDFTQITFTYQISDVNLVKCIQDYLFLATKSQLLIFVKNDLKKQIPILNEPTSVELIDNKLYLFQKYSAILTSFDSDFNLSSQITIPSALLLVQNFLLTKNSLINLCSNKETPLRIQGTPTAAVFHEDNLLVSTTQRQLLLLTKDCKVIKSIQHVAKDLVLYILALKNEIFVISEANEVIKVDFEAQKQQKTQQITQVKQDYYNALFKADGLMLGVCGNDKNRLGLTDSYWYV</sequence>
<proteinExistence type="predicted"/>